<accession>A0ABX6IQP2</accession>
<evidence type="ECO:0000313" key="3">
    <source>
        <dbReference type="Proteomes" id="UP000512184"/>
    </source>
</evidence>
<gene>
    <name evidence="2" type="primary">hypothetical protein</name>
    <name evidence="2" type="ORF">Chls_585</name>
</gene>
<keyword evidence="3" id="KW-1185">Reference proteome</keyword>
<reference evidence="2" key="1">
    <citation type="submission" date="2019-01" db="EMBL/GenBank/DDBJ databases">
        <title>Whole genome sequencing and annotation enables comparative genome analysis that reveals unique features of the Chlamydia suis R19 Genome.</title>
        <authorList>
            <person name="Dimond Z.E."/>
        </authorList>
    </citation>
    <scope>NUCLEOTIDE SEQUENCE [LARGE SCALE GENOMIC DNA]</scope>
    <source>
        <strain evidence="2">R19</strain>
    </source>
</reference>
<dbReference type="EMBL" id="CP035278">
    <property type="protein sequence ID" value="QHP83460.1"/>
    <property type="molecule type" value="Genomic_DNA"/>
</dbReference>
<organism evidence="2 3">
    <name type="scientific">Chlamydia suis</name>
    <dbReference type="NCBI Taxonomy" id="83559"/>
    <lineage>
        <taxon>Bacteria</taxon>
        <taxon>Pseudomonadati</taxon>
        <taxon>Chlamydiota</taxon>
        <taxon>Chlamydiia</taxon>
        <taxon>Chlamydiales</taxon>
        <taxon>Chlamydiaceae</taxon>
        <taxon>Chlamydia/Chlamydophila group</taxon>
        <taxon>Chlamydia</taxon>
    </lineage>
</organism>
<proteinExistence type="predicted"/>
<evidence type="ECO:0000256" key="1">
    <source>
        <dbReference type="SAM" id="Phobius"/>
    </source>
</evidence>
<feature type="transmembrane region" description="Helical" evidence="1">
    <location>
        <begin position="72"/>
        <end position="93"/>
    </location>
</feature>
<sequence>MHASPLKHTYKGFKKRSQIIYYTNIRCQALSTNGFLQKEIYNEPFSFCSFTKKATFIWSKEILRYGSNIMKLLFSVLLFSSPALLMPGCTLIPQQQASEHVCASK</sequence>
<keyword evidence="1" id="KW-0812">Transmembrane</keyword>
<evidence type="ECO:0008006" key="4">
    <source>
        <dbReference type="Google" id="ProtNLM"/>
    </source>
</evidence>
<dbReference type="Proteomes" id="UP000512184">
    <property type="component" value="Chromosome"/>
</dbReference>
<name>A0ABX6IQP2_9CHLA</name>
<protein>
    <recommendedName>
        <fullName evidence="4">Lipoprotein</fullName>
    </recommendedName>
</protein>
<keyword evidence="1" id="KW-1133">Transmembrane helix</keyword>
<keyword evidence="1" id="KW-0472">Membrane</keyword>
<evidence type="ECO:0000313" key="2">
    <source>
        <dbReference type="EMBL" id="QHP83460.1"/>
    </source>
</evidence>